<gene>
    <name evidence="2" type="ORF">GCM10009827_065990</name>
</gene>
<organism evidence="2 3">
    <name type="scientific">Dactylosporangium maewongense</name>
    <dbReference type="NCBI Taxonomy" id="634393"/>
    <lineage>
        <taxon>Bacteria</taxon>
        <taxon>Bacillati</taxon>
        <taxon>Actinomycetota</taxon>
        <taxon>Actinomycetes</taxon>
        <taxon>Micromonosporales</taxon>
        <taxon>Micromonosporaceae</taxon>
        <taxon>Dactylosporangium</taxon>
    </lineage>
</organism>
<feature type="region of interest" description="Disordered" evidence="1">
    <location>
        <begin position="83"/>
        <end position="110"/>
    </location>
</feature>
<reference evidence="2 3" key="1">
    <citation type="journal article" date="2019" name="Int. J. Syst. Evol. Microbiol.">
        <title>The Global Catalogue of Microorganisms (GCM) 10K type strain sequencing project: providing services to taxonomists for standard genome sequencing and annotation.</title>
        <authorList>
            <consortium name="The Broad Institute Genomics Platform"/>
            <consortium name="The Broad Institute Genome Sequencing Center for Infectious Disease"/>
            <person name="Wu L."/>
            <person name="Ma J."/>
        </authorList>
    </citation>
    <scope>NUCLEOTIDE SEQUENCE [LARGE SCALE GENOMIC DNA]</scope>
    <source>
        <strain evidence="2 3">JCM 15933</strain>
    </source>
</reference>
<feature type="compositionally biased region" description="Acidic residues" evidence="1">
    <location>
        <begin position="99"/>
        <end position="110"/>
    </location>
</feature>
<keyword evidence="3" id="KW-1185">Reference proteome</keyword>
<dbReference type="EMBL" id="BAAAQD010000014">
    <property type="protein sequence ID" value="GAA1537914.1"/>
    <property type="molecule type" value="Genomic_DNA"/>
</dbReference>
<accession>A0ABN2BCW2</accession>
<proteinExistence type="predicted"/>
<evidence type="ECO:0000313" key="2">
    <source>
        <dbReference type="EMBL" id="GAA1537914.1"/>
    </source>
</evidence>
<comment type="caution">
    <text evidence="2">The sequence shown here is derived from an EMBL/GenBank/DDBJ whole genome shotgun (WGS) entry which is preliminary data.</text>
</comment>
<protein>
    <recommendedName>
        <fullName evidence="4">PARP-type domain-containing protein</fullName>
    </recommendedName>
</protein>
<name>A0ABN2BCW2_9ACTN</name>
<evidence type="ECO:0000313" key="3">
    <source>
        <dbReference type="Proteomes" id="UP001501470"/>
    </source>
</evidence>
<dbReference type="Proteomes" id="UP001501470">
    <property type="component" value="Unassembled WGS sequence"/>
</dbReference>
<sequence length="110" mass="12440">MVRDDFRTFCGRPLPESGGCVYCGIPTSYLPVSVARVSFAVHSDVMSSSGAERYYWCLSHHRVESEADMCAGRDRLGPYDSASEAQRALETVQQRNEAWDAEDERWEGKR</sequence>
<evidence type="ECO:0000256" key="1">
    <source>
        <dbReference type="SAM" id="MobiDB-lite"/>
    </source>
</evidence>
<evidence type="ECO:0008006" key="4">
    <source>
        <dbReference type="Google" id="ProtNLM"/>
    </source>
</evidence>